<protein>
    <submittedName>
        <fullName evidence="1">Uncharacterized protein</fullName>
    </submittedName>
</protein>
<accession>A0AA47A2P9</accession>
<sequence>MKNFDIEKFEKNKGKQGYANEYRYSLDNRKIREYSYYKENKVKYKREISQLFYPVHYAYVYDEKGNILTEIKEFNSSIILIIQYNNLGKLVKEEDYNRFFNHSFEQIREIVLKERGVDIYDQRQAMANRVEGDETAGILKKYYQIHILKSELLEGEWYSQPVESFFIDDETGKLWTEEMINEKYKHSSTPYRTYNDKAYTEEEWKVFEQEQWEKYQANKNHKNFWDKLFG</sequence>
<name>A0AA47A2P9_CAPOC</name>
<dbReference type="RefSeq" id="WP_178977213.1">
    <property type="nucleotide sequence ID" value="NZ_CP110230.1"/>
</dbReference>
<dbReference type="Proteomes" id="UP001163262">
    <property type="component" value="Chromosome"/>
</dbReference>
<proteinExistence type="predicted"/>
<dbReference type="AlphaFoldDB" id="A0AA47A2P9"/>
<evidence type="ECO:0000313" key="2">
    <source>
        <dbReference type="Proteomes" id="UP001163262"/>
    </source>
</evidence>
<dbReference type="EMBL" id="CP110230">
    <property type="protein sequence ID" value="UZD41141.1"/>
    <property type="molecule type" value="Genomic_DNA"/>
</dbReference>
<reference evidence="1" key="1">
    <citation type="submission" date="2022-10" db="EMBL/GenBank/DDBJ databases">
        <title>Complete genome sequence of Capnocytophaga ochracea KCOM 2812 isolated from actinomycosis lesion.</title>
        <authorList>
            <person name="Kook J.-K."/>
            <person name="Park S.-N."/>
            <person name="Lim Y.K."/>
        </authorList>
    </citation>
    <scope>NUCLEOTIDE SEQUENCE</scope>
    <source>
        <strain evidence="1">KCOM 28121</strain>
    </source>
</reference>
<evidence type="ECO:0000313" key="1">
    <source>
        <dbReference type="EMBL" id="UZD41141.1"/>
    </source>
</evidence>
<gene>
    <name evidence="1" type="ORF">OL231_00980</name>
</gene>
<organism evidence="1 2">
    <name type="scientific">Capnocytophaga ochracea</name>
    <dbReference type="NCBI Taxonomy" id="1018"/>
    <lineage>
        <taxon>Bacteria</taxon>
        <taxon>Pseudomonadati</taxon>
        <taxon>Bacteroidota</taxon>
        <taxon>Flavobacteriia</taxon>
        <taxon>Flavobacteriales</taxon>
        <taxon>Flavobacteriaceae</taxon>
        <taxon>Capnocytophaga</taxon>
    </lineage>
</organism>